<sequence length="296" mass="33102">MTIISRTEDLEILLATIDSGSLTGAANALDIQVARVSRAISRLEAELDCSLLNRTTRKLELTEEGRVFSERVRQALQHLSHAESTLRDLKEQPAGILRVDAVTPFMIHQIIPLLPEFRIQFPLIELELVSSENIIDLIERRTDIAIRIGPLKDSNLHARPLGRSPLSIVASHDYIERFGAPSSINELANHNIIGFAQSPHLNNWPIGTGINIEPDIKSSNGELIRHLCLEGQGLALLSHFMIKEDLKNNRLIEVLPGSVTQNNNRERVNAVFYKNTALSSRILAFLDFIEPRLQLA</sequence>
<dbReference type="GO" id="GO:0003700">
    <property type="term" value="F:DNA-binding transcription factor activity"/>
    <property type="evidence" value="ECO:0007669"/>
    <property type="project" value="InterPro"/>
</dbReference>
<dbReference type="PANTHER" id="PTHR30537:SF20">
    <property type="entry name" value="TRANSCRIPTIONAL REGULATORY PROTEIN"/>
    <property type="match status" value="1"/>
</dbReference>
<dbReference type="EMBL" id="AAQH01000010">
    <property type="protein sequence ID" value="EAT12051.1"/>
    <property type="molecule type" value="Genomic_DNA"/>
</dbReference>
<dbReference type="AlphaFoldDB" id="Q1N1J9"/>
<keyword evidence="4" id="KW-0804">Transcription</keyword>
<dbReference type="PROSITE" id="PS50931">
    <property type="entry name" value="HTH_LYSR"/>
    <property type="match status" value="1"/>
</dbReference>
<dbReference type="SUPFAM" id="SSF46785">
    <property type="entry name" value="Winged helix' DNA-binding domain"/>
    <property type="match status" value="1"/>
</dbReference>
<evidence type="ECO:0000313" key="7">
    <source>
        <dbReference type="Proteomes" id="UP000004263"/>
    </source>
</evidence>
<dbReference type="InterPro" id="IPR036390">
    <property type="entry name" value="WH_DNA-bd_sf"/>
</dbReference>
<dbReference type="FunFam" id="1.10.10.10:FF:000001">
    <property type="entry name" value="LysR family transcriptional regulator"/>
    <property type="match status" value="1"/>
</dbReference>
<dbReference type="Pfam" id="PF00126">
    <property type="entry name" value="HTH_1"/>
    <property type="match status" value="1"/>
</dbReference>
<comment type="similarity">
    <text evidence="1">Belongs to the LysR transcriptional regulatory family.</text>
</comment>
<evidence type="ECO:0000256" key="2">
    <source>
        <dbReference type="ARBA" id="ARBA00023015"/>
    </source>
</evidence>
<dbReference type="STRING" id="207949.RED65_03395"/>
<dbReference type="Gene3D" id="3.40.190.10">
    <property type="entry name" value="Periplasmic binding protein-like II"/>
    <property type="match status" value="2"/>
</dbReference>
<gene>
    <name evidence="6" type="ORF">RED65_03395</name>
</gene>
<accession>Q1N1J9</accession>
<dbReference type="GO" id="GO:0043565">
    <property type="term" value="F:sequence-specific DNA binding"/>
    <property type="evidence" value="ECO:0007669"/>
    <property type="project" value="TreeGrafter"/>
</dbReference>
<evidence type="ECO:0000256" key="3">
    <source>
        <dbReference type="ARBA" id="ARBA00023125"/>
    </source>
</evidence>
<name>Q1N1J9_9GAMM</name>
<dbReference type="RefSeq" id="WP_007019011.1">
    <property type="nucleotide sequence ID" value="NZ_CH724120.1"/>
</dbReference>
<dbReference type="Gene3D" id="1.10.10.10">
    <property type="entry name" value="Winged helix-like DNA-binding domain superfamily/Winged helix DNA-binding domain"/>
    <property type="match status" value="1"/>
</dbReference>
<keyword evidence="3" id="KW-0238">DNA-binding</keyword>
<evidence type="ECO:0000259" key="5">
    <source>
        <dbReference type="PROSITE" id="PS50931"/>
    </source>
</evidence>
<keyword evidence="7" id="KW-1185">Reference proteome</keyword>
<dbReference type="InterPro" id="IPR000847">
    <property type="entry name" value="LysR_HTH_N"/>
</dbReference>
<dbReference type="SUPFAM" id="SSF53850">
    <property type="entry name" value="Periplasmic binding protein-like II"/>
    <property type="match status" value="1"/>
</dbReference>
<dbReference type="InterPro" id="IPR036388">
    <property type="entry name" value="WH-like_DNA-bd_sf"/>
</dbReference>
<proteinExistence type="inferred from homology"/>
<dbReference type="OrthoDB" id="9815676at2"/>
<dbReference type="PANTHER" id="PTHR30537">
    <property type="entry name" value="HTH-TYPE TRANSCRIPTIONAL REGULATOR"/>
    <property type="match status" value="1"/>
</dbReference>
<evidence type="ECO:0000256" key="4">
    <source>
        <dbReference type="ARBA" id="ARBA00023163"/>
    </source>
</evidence>
<comment type="caution">
    <text evidence="6">The sequence shown here is derived from an EMBL/GenBank/DDBJ whole genome shotgun (WGS) entry which is preliminary data.</text>
</comment>
<dbReference type="Pfam" id="PF03466">
    <property type="entry name" value="LysR_substrate"/>
    <property type="match status" value="1"/>
</dbReference>
<dbReference type="HOGENOM" id="CLU_039613_16_0_6"/>
<dbReference type="InterPro" id="IPR058163">
    <property type="entry name" value="LysR-type_TF_proteobact-type"/>
</dbReference>
<reference evidence="6 7" key="1">
    <citation type="submission" date="2006-03" db="EMBL/GenBank/DDBJ databases">
        <authorList>
            <person name="Pinhassi J."/>
            <person name="Pedros-Alio C."/>
            <person name="Ferriera S."/>
            <person name="Johnson J."/>
            <person name="Kravitz S."/>
            <person name="Halpern A."/>
            <person name="Remington K."/>
            <person name="Beeson K."/>
            <person name="Tran B."/>
            <person name="Rogers Y.-H."/>
            <person name="Friedman R."/>
            <person name="Venter J.C."/>
        </authorList>
    </citation>
    <scope>NUCLEOTIDE SEQUENCE [LARGE SCALE GENOMIC DNA]</scope>
    <source>
        <strain evidence="6 7">RED65</strain>
    </source>
</reference>
<dbReference type="InterPro" id="IPR005119">
    <property type="entry name" value="LysR_subst-bd"/>
</dbReference>
<keyword evidence="2" id="KW-0805">Transcription regulation</keyword>
<evidence type="ECO:0000256" key="1">
    <source>
        <dbReference type="ARBA" id="ARBA00009437"/>
    </source>
</evidence>
<protein>
    <submittedName>
        <fullName evidence="6">Putative transcriptional regulator, LysR family protein</fullName>
    </submittedName>
</protein>
<evidence type="ECO:0000313" key="6">
    <source>
        <dbReference type="EMBL" id="EAT12051.1"/>
    </source>
</evidence>
<organism evidence="6 7">
    <name type="scientific">Bermanella marisrubri</name>
    <dbReference type="NCBI Taxonomy" id="207949"/>
    <lineage>
        <taxon>Bacteria</taxon>
        <taxon>Pseudomonadati</taxon>
        <taxon>Pseudomonadota</taxon>
        <taxon>Gammaproteobacteria</taxon>
        <taxon>Oceanospirillales</taxon>
        <taxon>Oceanospirillaceae</taxon>
        <taxon>Bermanella</taxon>
    </lineage>
</organism>
<dbReference type="GO" id="GO:0006351">
    <property type="term" value="P:DNA-templated transcription"/>
    <property type="evidence" value="ECO:0007669"/>
    <property type="project" value="TreeGrafter"/>
</dbReference>
<dbReference type="Proteomes" id="UP000004263">
    <property type="component" value="Unassembled WGS sequence"/>
</dbReference>
<feature type="domain" description="HTH lysR-type" evidence="5">
    <location>
        <begin position="1"/>
        <end position="62"/>
    </location>
</feature>